<evidence type="ECO:0000313" key="1">
    <source>
        <dbReference type="EMBL" id="SEH07872.1"/>
    </source>
</evidence>
<dbReference type="EMBL" id="FMSV02000542">
    <property type="protein sequence ID" value="SEH07872.1"/>
    <property type="molecule type" value="Genomic_DNA"/>
</dbReference>
<sequence length="214" mass="25097">MNALYEDELQKALVGVGINAFSTRVIGLRGDQSLRHTVYTRERIANFSDLHIEELANIFLYLLTDTGIHRLSIGFNNDEIKTFSIFDPFNMEVHKAEDLVRKSYYQSHFPQIHYAEKAAFIDRAYEHLLQDNELQRLPYWQAKIRERNQRLNLPSRDDLRCIFKRLPSLRSMDNFFLRSMIISLFNSTVSLSFNCDGTQLMAIAGFDEFLKNNF</sequence>
<reference evidence="1 2" key="1">
    <citation type="submission" date="2016-10" db="EMBL/GenBank/DDBJ databases">
        <authorList>
            <person name="de Groot N.N."/>
        </authorList>
    </citation>
    <scope>NUCLEOTIDE SEQUENCE [LARGE SCALE GENOMIC DNA]</scope>
    <source>
        <strain evidence="1">MBHS1</strain>
    </source>
</reference>
<dbReference type="RefSeq" id="WP_103921468.1">
    <property type="nucleotide sequence ID" value="NZ_FMSV02000542.1"/>
</dbReference>
<dbReference type="OrthoDB" id="8477901at2"/>
<evidence type="ECO:0000313" key="2">
    <source>
        <dbReference type="Proteomes" id="UP000236724"/>
    </source>
</evidence>
<gene>
    <name evidence="1" type="ORF">MBHS_03759</name>
</gene>
<dbReference type="Proteomes" id="UP000236724">
    <property type="component" value="Unassembled WGS sequence"/>
</dbReference>
<accession>A0A1H6FCQ9</accession>
<dbReference type="AlphaFoldDB" id="A0A1H6FCQ9"/>
<name>A0A1H6FCQ9_9GAMM</name>
<proteinExistence type="predicted"/>
<organism evidence="1 2">
    <name type="scientific">Candidatus Venteria ishoeyi</name>
    <dbReference type="NCBI Taxonomy" id="1899563"/>
    <lineage>
        <taxon>Bacteria</taxon>
        <taxon>Pseudomonadati</taxon>
        <taxon>Pseudomonadota</taxon>
        <taxon>Gammaproteobacteria</taxon>
        <taxon>Thiotrichales</taxon>
        <taxon>Thiotrichaceae</taxon>
        <taxon>Venteria</taxon>
    </lineage>
</organism>
<protein>
    <submittedName>
        <fullName evidence="1">Uncharacterized protein</fullName>
    </submittedName>
</protein>
<keyword evidence="2" id="KW-1185">Reference proteome</keyword>